<dbReference type="PANTHER" id="PTHR40841">
    <property type="entry name" value="SIDEROPHORE TRIACETYLFUSARININE C ESTERASE"/>
    <property type="match status" value="1"/>
</dbReference>
<evidence type="ECO:0000313" key="5">
    <source>
        <dbReference type="Proteomes" id="UP000326881"/>
    </source>
</evidence>
<dbReference type="Gene3D" id="3.40.50.1820">
    <property type="entry name" value="alpha/beta hydrolase"/>
    <property type="match status" value="1"/>
</dbReference>
<dbReference type="SUPFAM" id="SSF53474">
    <property type="entry name" value="alpha/beta-Hydrolases"/>
    <property type="match status" value="1"/>
</dbReference>
<dbReference type="InterPro" id="IPR052558">
    <property type="entry name" value="Siderophore_Hydrolase_D"/>
</dbReference>
<evidence type="ECO:0000256" key="2">
    <source>
        <dbReference type="ARBA" id="ARBA00022801"/>
    </source>
</evidence>
<sequence length="314" mass="34883">MRRHKSAADGTWNGRHSDGACDRADAKSEPSLEALPLLLPDCRRFAIRADETGLEYEIFIYVPDLPAPPAGFPVFYVLDANADFVTVAETIRRVSRRSSATGICPAIVVGIGYPNTTSYAADRRYFDFTRGPAANASTDVPADGFGGQAAYVRFISRQLMPMIAARFPVHQTRRALLGHSLAGHFVLEVLAQQPSLFDGYVAFSPSIWWDQQRLVDSLSDSKTTDNLRLYVASGRWEQELAPWQSQTTLSASYHALRKQRRMVDNARDFAQKVEASFGANANVRFEIGEDEDHATIMTTLLTRALRFVATGWSD</sequence>
<dbReference type="Pfam" id="PF00756">
    <property type="entry name" value="Esterase"/>
    <property type="match status" value="1"/>
</dbReference>
<reference evidence="4 5" key="1">
    <citation type="submission" date="2019-08" db="EMBL/GenBank/DDBJ databases">
        <title>Prosopis cineraria nodule microbiome.</title>
        <authorList>
            <person name="Ali R."/>
            <person name="Chaluvadi S.R."/>
            <person name="Wang X."/>
        </authorList>
    </citation>
    <scope>NUCLEOTIDE SEQUENCE [LARGE SCALE GENOMIC DNA]</scope>
    <source>
        <strain evidence="4 5">BG7</strain>
        <plasmid evidence="4 5">unnamed</plasmid>
    </source>
</reference>
<feature type="compositionally biased region" description="Basic and acidic residues" evidence="3">
    <location>
        <begin position="15"/>
        <end position="25"/>
    </location>
</feature>
<dbReference type="OrthoDB" id="9784036at2"/>
<dbReference type="PANTHER" id="PTHR40841:SF2">
    <property type="entry name" value="SIDEROPHORE-DEGRADING ESTERASE (EUROFUNG)"/>
    <property type="match status" value="1"/>
</dbReference>
<organism evidence="4 5">
    <name type="scientific">Rhizobium grahamii</name>
    <dbReference type="NCBI Taxonomy" id="1120045"/>
    <lineage>
        <taxon>Bacteria</taxon>
        <taxon>Pseudomonadati</taxon>
        <taxon>Pseudomonadota</taxon>
        <taxon>Alphaproteobacteria</taxon>
        <taxon>Hyphomicrobiales</taxon>
        <taxon>Rhizobiaceae</taxon>
        <taxon>Rhizobium/Agrobacterium group</taxon>
        <taxon>Rhizobium</taxon>
    </lineage>
</organism>
<dbReference type="GO" id="GO:0016788">
    <property type="term" value="F:hydrolase activity, acting on ester bonds"/>
    <property type="evidence" value="ECO:0007669"/>
    <property type="project" value="TreeGrafter"/>
</dbReference>
<geneLocation type="plasmid" evidence="4 5">
    <name>unnamed</name>
</geneLocation>
<dbReference type="RefSeq" id="WP_153273696.1">
    <property type="nucleotide sequence ID" value="NZ_CP043499.1"/>
</dbReference>
<accession>A0A5Q0CHM0</accession>
<keyword evidence="4" id="KW-0614">Plasmid</keyword>
<protein>
    <submittedName>
        <fullName evidence="4">Alpha/beta hydrolase</fullName>
    </submittedName>
</protein>
<dbReference type="EMBL" id="CP043499">
    <property type="protein sequence ID" value="QFY63749.1"/>
    <property type="molecule type" value="Genomic_DNA"/>
</dbReference>
<keyword evidence="5" id="KW-1185">Reference proteome</keyword>
<dbReference type="Proteomes" id="UP000326881">
    <property type="component" value="Plasmid unnamed"/>
</dbReference>
<dbReference type="KEGG" id="rgr:FZ934_26365"/>
<evidence type="ECO:0000256" key="1">
    <source>
        <dbReference type="ARBA" id="ARBA00005622"/>
    </source>
</evidence>
<keyword evidence="2 4" id="KW-0378">Hydrolase</keyword>
<dbReference type="InterPro" id="IPR029058">
    <property type="entry name" value="AB_hydrolase_fold"/>
</dbReference>
<evidence type="ECO:0000256" key="3">
    <source>
        <dbReference type="SAM" id="MobiDB-lite"/>
    </source>
</evidence>
<comment type="similarity">
    <text evidence="1">Belongs to the esterase D family.</text>
</comment>
<dbReference type="AlphaFoldDB" id="A0A5Q0CHM0"/>
<feature type="region of interest" description="Disordered" evidence="3">
    <location>
        <begin position="1"/>
        <end position="25"/>
    </location>
</feature>
<name>A0A5Q0CHM0_9HYPH</name>
<dbReference type="InterPro" id="IPR000801">
    <property type="entry name" value="Esterase-like"/>
</dbReference>
<gene>
    <name evidence="4" type="ORF">FZ934_26365</name>
</gene>
<proteinExistence type="inferred from homology"/>
<evidence type="ECO:0000313" key="4">
    <source>
        <dbReference type="EMBL" id="QFY63749.1"/>
    </source>
</evidence>